<name>A0ACC2LC76_PERAE</name>
<dbReference type="EMBL" id="CM056815">
    <property type="protein sequence ID" value="KAJ8631059.1"/>
    <property type="molecule type" value="Genomic_DNA"/>
</dbReference>
<organism evidence="1 2">
    <name type="scientific">Persea americana</name>
    <name type="common">Avocado</name>
    <dbReference type="NCBI Taxonomy" id="3435"/>
    <lineage>
        <taxon>Eukaryota</taxon>
        <taxon>Viridiplantae</taxon>
        <taxon>Streptophyta</taxon>
        <taxon>Embryophyta</taxon>
        <taxon>Tracheophyta</taxon>
        <taxon>Spermatophyta</taxon>
        <taxon>Magnoliopsida</taxon>
        <taxon>Magnoliidae</taxon>
        <taxon>Laurales</taxon>
        <taxon>Lauraceae</taxon>
        <taxon>Persea</taxon>
    </lineage>
</organism>
<dbReference type="Proteomes" id="UP001234297">
    <property type="component" value="Chromosome 7"/>
</dbReference>
<sequence>MASSASNLNTMESEVTSKISHNLMVTTVRDATTPPQPRHETSSVPREASESTPNRPEWLPEGWEMKVTTRKNGKTTGVKDKFYYDPVSHHRFRSRKEVECFLQTGMIRRSTPRSETTDRTDCGHHLSTMRGSQSRRRDYGPPQWKTSVAMPTNLRDGDVKTYKGDPEILIVSSFLHMLGMLQEPISMTVSSLNQSAKTRFHWNA</sequence>
<comment type="caution">
    <text evidence="1">The sequence shown here is derived from an EMBL/GenBank/DDBJ whole genome shotgun (WGS) entry which is preliminary data.</text>
</comment>
<keyword evidence="2" id="KW-1185">Reference proteome</keyword>
<evidence type="ECO:0000313" key="1">
    <source>
        <dbReference type="EMBL" id="KAJ8631059.1"/>
    </source>
</evidence>
<proteinExistence type="predicted"/>
<gene>
    <name evidence="1" type="ORF">MRB53_024382</name>
</gene>
<evidence type="ECO:0000313" key="2">
    <source>
        <dbReference type="Proteomes" id="UP001234297"/>
    </source>
</evidence>
<accession>A0ACC2LC76</accession>
<reference evidence="1 2" key="1">
    <citation type="journal article" date="2022" name="Hortic Res">
        <title>A haplotype resolved chromosomal level avocado genome allows analysis of novel avocado genes.</title>
        <authorList>
            <person name="Nath O."/>
            <person name="Fletcher S.J."/>
            <person name="Hayward A."/>
            <person name="Shaw L.M."/>
            <person name="Masouleh A.K."/>
            <person name="Furtado A."/>
            <person name="Henry R.J."/>
            <person name="Mitter N."/>
        </authorList>
    </citation>
    <scope>NUCLEOTIDE SEQUENCE [LARGE SCALE GENOMIC DNA]</scope>
    <source>
        <strain evidence="2">cv. Hass</strain>
    </source>
</reference>
<protein>
    <submittedName>
        <fullName evidence="1">Uncharacterized protein</fullName>
    </submittedName>
</protein>